<dbReference type="InterPro" id="IPR057654">
    <property type="entry name" value="Znf-CCCH_tandem"/>
</dbReference>
<accession>A0A5M8PIE3</accession>
<evidence type="ECO:0000256" key="1">
    <source>
        <dbReference type="PROSITE-ProRule" id="PRU00723"/>
    </source>
</evidence>
<evidence type="ECO:0000256" key="2">
    <source>
        <dbReference type="SAM" id="MobiDB-lite"/>
    </source>
</evidence>
<dbReference type="PANTHER" id="PTHR37543">
    <property type="entry name" value="CCCH ZINC FINGER DNA BINDING PROTEIN (AFU_ORTHOLOGUE AFUA_5G12760)"/>
    <property type="match status" value="1"/>
</dbReference>
<comment type="caution">
    <text evidence="4">The sequence shown here is derived from an EMBL/GenBank/DDBJ whole genome shotgun (WGS) entry which is preliminary data.</text>
</comment>
<keyword evidence="1" id="KW-0863">Zinc-finger</keyword>
<name>A0A5M8PIE3_9LECA</name>
<gene>
    <name evidence="4" type="ORF">FRX48_07708</name>
</gene>
<feature type="compositionally biased region" description="Low complexity" evidence="2">
    <location>
        <begin position="297"/>
        <end position="327"/>
    </location>
</feature>
<evidence type="ECO:0000313" key="4">
    <source>
        <dbReference type="EMBL" id="KAA6408626.1"/>
    </source>
</evidence>
<dbReference type="AlphaFoldDB" id="A0A5M8PIE3"/>
<dbReference type="Pfam" id="PF25543">
    <property type="entry name" value="zf-CCCH_tandem"/>
    <property type="match status" value="1"/>
</dbReference>
<dbReference type="PANTHER" id="PTHR37543:SF1">
    <property type="entry name" value="CCCH ZINC FINGER DNA BINDING PROTEIN (AFU_ORTHOLOGUE AFUA_5G12760)"/>
    <property type="match status" value="1"/>
</dbReference>
<keyword evidence="1" id="KW-0479">Metal-binding</keyword>
<dbReference type="Pfam" id="PF25540">
    <property type="entry name" value="DUF7923"/>
    <property type="match status" value="1"/>
</dbReference>
<dbReference type="InterPro" id="IPR057683">
    <property type="entry name" value="DUF7923"/>
</dbReference>
<feature type="domain" description="C3H1-type" evidence="3">
    <location>
        <begin position="431"/>
        <end position="458"/>
    </location>
</feature>
<organism evidence="4 5">
    <name type="scientific">Lasallia pustulata</name>
    <dbReference type="NCBI Taxonomy" id="136370"/>
    <lineage>
        <taxon>Eukaryota</taxon>
        <taxon>Fungi</taxon>
        <taxon>Dikarya</taxon>
        <taxon>Ascomycota</taxon>
        <taxon>Pezizomycotina</taxon>
        <taxon>Lecanoromycetes</taxon>
        <taxon>OSLEUM clade</taxon>
        <taxon>Umbilicariomycetidae</taxon>
        <taxon>Umbilicariales</taxon>
        <taxon>Umbilicariaceae</taxon>
        <taxon>Lasallia</taxon>
    </lineage>
</organism>
<keyword evidence="1" id="KW-0862">Zinc</keyword>
<proteinExistence type="predicted"/>
<dbReference type="EMBL" id="VXIT01000013">
    <property type="protein sequence ID" value="KAA6408626.1"/>
    <property type="molecule type" value="Genomic_DNA"/>
</dbReference>
<dbReference type="Proteomes" id="UP000324767">
    <property type="component" value="Unassembled WGS sequence"/>
</dbReference>
<protein>
    <recommendedName>
        <fullName evidence="3">C3H1-type domain-containing protein</fullName>
    </recommendedName>
</protein>
<feature type="region of interest" description="Disordered" evidence="2">
    <location>
        <begin position="281"/>
        <end position="350"/>
    </location>
</feature>
<dbReference type="InterPro" id="IPR000571">
    <property type="entry name" value="Znf_CCCH"/>
</dbReference>
<evidence type="ECO:0000313" key="5">
    <source>
        <dbReference type="Proteomes" id="UP000324767"/>
    </source>
</evidence>
<evidence type="ECO:0000259" key="3">
    <source>
        <dbReference type="PROSITE" id="PS50103"/>
    </source>
</evidence>
<feature type="zinc finger region" description="C3H1-type" evidence="1">
    <location>
        <begin position="431"/>
        <end position="458"/>
    </location>
</feature>
<sequence length="467" mass="53303">MAMADEDTQALHERFDLLKGAEHHKNSLIEELLRRLDTVSQDYQNERLAHLRESHFNRDVQLREMQLQEELRKTKAMMERDAFILVLIDGDGMIFEDHLIKQGEVGGREAAGILWAAIRDLAHERIPNLSSDVKIMTRIYANLKGLGDVCHRAGILDKPSTIEDFARGFTGSKQLFDFVDVGSGKDRADDKLSEIFKLHLYDCHCRHIFFGCSHDNGYARLLEETQADRPVLERITLLEGVPFEKELALLKSQYKSAKIESLFRSTKINVYQQPYYQQPTAPQALPAPYQSPYQPGAARTPSASTTSSSMNPMASSWASTAISTPPHVTSPPPTPKPTASKTTNEIPRNRYGQRVDPYMEYDKNEVKRVQKIHMCNVHYLRHDCPYGDECTHDHFYSPNKNELKTLKYVARMTPCRFGTDCDDAKCIYGHRCPSGIEGRKDCRFGENCRFDRDMHGIDMNVVKTTKV</sequence>
<feature type="zinc finger region" description="C3H1-type" evidence="1">
    <location>
        <begin position="374"/>
        <end position="397"/>
    </location>
</feature>
<feature type="domain" description="C3H1-type" evidence="3">
    <location>
        <begin position="374"/>
        <end position="397"/>
    </location>
</feature>
<feature type="compositionally biased region" description="Low complexity" evidence="2">
    <location>
        <begin position="281"/>
        <end position="290"/>
    </location>
</feature>
<reference evidence="4 5" key="1">
    <citation type="submission" date="2019-09" db="EMBL/GenBank/DDBJ databases">
        <title>The hologenome of the rock-dwelling lichen Lasallia pustulata.</title>
        <authorList>
            <person name="Greshake Tzovaras B."/>
            <person name="Segers F."/>
            <person name="Bicker A."/>
            <person name="Dal Grande F."/>
            <person name="Otte J."/>
            <person name="Hankeln T."/>
            <person name="Schmitt I."/>
            <person name="Ebersberger I."/>
        </authorList>
    </citation>
    <scope>NUCLEOTIDE SEQUENCE [LARGE SCALE GENOMIC DNA]</scope>
    <source>
        <strain evidence="4">A1-1</strain>
    </source>
</reference>
<dbReference type="GO" id="GO:0008270">
    <property type="term" value="F:zinc ion binding"/>
    <property type="evidence" value="ECO:0007669"/>
    <property type="project" value="UniProtKB-KW"/>
</dbReference>
<dbReference type="PROSITE" id="PS50103">
    <property type="entry name" value="ZF_C3H1"/>
    <property type="match status" value="2"/>
</dbReference>
<dbReference type="OrthoDB" id="2270193at2759"/>